<gene>
    <name evidence="2" type="ORF">D623_10007135</name>
</gene>
<feature type="region of interest" description="Disordered" evidence="1">
    <location>
        <begin position="65"/>
        <end position="86"/>
    </location>
</feature>
<feature type="compositionally biased region" description="Basic and acidic residues" evidence="1">
    <location>
        <begin position="67"/>
        <end position="86"/>
    </location>
</feature>
<accession>S7Q5Q0</accession>
<proteinExistence type="predicted"/>
<organism evidence="2 3">
    <name type="scientific">Myotis brandtii</name>
    <name type="common">Brandt's bat</name>
    <dbReference type="NCBI Taxonomy" id="109478"/>
    <lineage>
        <taxon>Eukaryota</taxon>
        <taxon>Metazoa</taxon>
        <taxon>Chordata</taxon>
        <taxon>Craniata</taxon>
        <taxon>Vertebrata</taxon>
        <taxon>Euteleostomi</taxon>
        <taxon>Mammalia</taxon>
        <taxon>Eutheria</taxon>
        <taxon>Laurasiatheria</taxon>
        <taxon>Chiroptera</taxon>
        <taxon>Yangochiroptera</taxon>
        <taxon>Vespertilionidae</taxon>
        <taxon>Myotis</taxon>
    </lineage>
</organism>
<sequence>MQGCQSQWTVIKASARQKVWCKVGSGLRDMAWSTGAILKDLACNLDYNRRAVRGFEQGRTGSACGTEKGKNGALEAKEDGAREDKT</sequence>
<evidence type="ECO:0000313" key="2">
    <source>
        <dbReference type="EMBL" id="EPQ18723.1"/>
    </source>
</evidence>
<protein>
    <submittedName>
        <fullName evidence="2">Uncharacterized protein</fullName>
    </submittedName>
</protein>
<dbReference type="AlphaFoldDB" id="S7Q5Q0"/>
<evidence type="ECO:0000256" key="1">
    <source>
        <dbReference type="SAM" id="MobiDB-lite"/>
    </source>
</evidence>
<name>S7Q5Q0_MYOBR</name>
<dbReference type="EMBL" id="KE164555">
    <property type="protein sequence ID" value="EPQ18723.1"/>
    <property type="molecule type" value="Genomic_DNA"/>
</dbReference>
<dbReference type="Proteomes" id="UP000052978">
    <property type="component" value="Unassembled WGS sequence"/>
</dbReference>
<evidence type="ECO:0000313" key="3">
    <source>
        <dbReference type="Proteomes" id="UP000052978"/>
    </source>
</evidence>
<reference evidence="2 3" key="1">
    <citation type="journal article" date="2013" name="Nat. Commun.">
        <title>Genome analysis reveals insights into physiology and longevity of the Brandt's bat Myotis brandtii.</title>
        <authorList>
            <person name="Seim I."/>
            <person name="Fang X."/>
            <person name="Xiong Z."/>
            <person name="Lobanov A.V."/>
            <person name="Huang Z."/>
            <person name="Ma S."/>
            <person name="Feng Y."/>
            <person name="Turanov A.A."/>
            <person name="Zhu Y."/>
            <person name="Lenz T.L."/>
            <person name="Gerashchenko M.V."/>
            <person name="Fan D."/>
            <person name="Hee Yim S."/>
            <person name="Yao X."/>
            <person name="Jordan D."/>
            <person name="Xiong Y."/>
            <person name="Ma Y."/>
            <person name="Lyapunov A.N."/>
            <person name="Chen G."/>
            <person name="Kulakova O.I."/>
            <person name="Sun Y."/>
            <person name="Lee S.G."/>
            <person name="Bronson R.T."/>
            <person name="Moskalev A.A."/>
            <person name="Sunyaev S.R."/>
            <person name="Zhang G."/>
            <person name="Krogh A."/>
            <person name="Wang J."/>
            <person name="Gladyshev V.N."/>
        </authorList>
    </citation>
    <scope>NUCLEOTIDE SEQUENCE [LARGE SCALE GENOMIC DNA]</scope>
</reference>
<keyword evidence="3" id="KW-1185">Reference proteome</keyword>